<dbReference type="Pfam" id="PF03888">
    <property type="entry name" value="MucB_RseB"/>
    <property type="match status" value="1"/>
</dbReference>
<protein>
    <submittedName>
        <fullName evidence="2">Sigma-E factor regulatory protein rseB</fullName>
    </submittedName>
</protein>
<dbReference type="InterPro" id="IPR033434">
    <property type="entry name" value="MucB/RseB_N"/>
</dbReference>
<dbReference type="EMBL" id="CAADJA010000002">
    <property type="protein sequence ID" value="VFS48272.1"/>
    <property type="molecule type" value="Genomic_DNA"/>
</dbReference>
<gene>
    <name evidence="2" type="primary">rseB_1</name>
    <name evidence="2" type="ORF">NCTC12282_03113</name>
</gene>
<dbReference type="Gene3D" id="2.50.20.10">
    <property type="entry name" value="Lipoprotein localisation LolA/LolB/LppX"/>
    <property type="match status" value="1"/>
</dbReference>
<reference evidence="2 3" key="1">
    <citation type="submission" date="2019-03" db="EMBL/GenBank/DDBJ databases">
        <authorList>
            <consortium name="Pathogen Informatics"/>
        </authorList>
    </citation>
    <scope>NUCLEOTIDE SEQUENCE [LARGE SCALE GENOMIC DNA]</scope>
    <source>
        <strain evidence="2 3">NCTC12282</strain>
    </source>
</reference>
<name>A0A484ZIG9_9GAMM</name>
<evidence type="ECO:0000259" key="1">
    <source>
        <dbReference type="Pfam" id="PF03888"/>
    </source>
</evidence>
<proteinExistence type="predicted"/>
<feature type="domain" description="MucB/RseB N-terminal" evidence="1">
    <location>
        <begin position="3"/>
        <end position="33"/>
    </location>
</feature>
<sequence length="35" mass="3990">MTFVSVGRARIADRICDVVRVVSRDGLRYNYNCLA</sequence>
<dbReference type="AlphaFoldDB" id="A0A484ZIG9"/>
<evidence type="ECO:0000313" key="3">
    <source>
        <dbReference type="Proteomes" id="UP000373449"/>
    </source>
</evidence>
<dbReference type="Proteomes" id="UP000373449">
    <property type="component" value="Unassembled WGS sequence"/>
</dbReference>
<evidence type="ECO:0000313" key="2">
    <source>
        <dbReference type="EMBL" id="VFS48272.1"/>
    </source>
</evidence>
<accession>A0A484ZIG9</accession>
<organism evidence="2 3">
    <name type="scientific">Budvicia aquatica</name>
    <dbReference type="NCBI Taxonomy" id="82979"/>
    <lineage>
        <taxon>Bacteria</taxon>
        <taxon>Pseudomonadati</taxon>
        <taxon>Pseudomonadota</taxon>
        <taxon>Gammaproteobacteria</taxon>
        <taxon>Enterobacterales</taxon>
        <taxon>Budviciaceae</taxon>
        <taxon>Budvicia</taxon>
    </lineage>
</organism>